<dbReference type="EMBL" id="SRZB01000066">
    <property type="protein sequence ID" value="TGX96366.1"/>
    <property type="molecule type" value="Genomic_DNA"/>
</dbReference>
<protein>
    <submittedName>
        <fullName evidence="1">Uncharacterized protein</fullName>
    </submittedName>
</protein>
<evidence type="ECO:0000313" key="2">
    <source>
        <dbReference type="Proteomes" id="UP000307720"/>
    </source>
</evidence>
<name>A0AC61QV21_9FIRM</name>
<evidence type="ECO:0000313" key="1">
    <source>
        <dbReference type="EMBL" id="TGX96366.1"/>
    </source>
</evidence>
<gene>
    <name evidence="1" type="ORF">E5357_16350</name>
</gene>
<proteinExistence type="predicted"/>
<reference evidence="1" key="1">
    <citation type="submission" date="2019-04" db="EMBL/GenBank/DDBJ databases">
        <title>Microbes associate with the intestines of laboratory mice.</title>
        <authorList>
            <person name="Navarre W."/>
            <person name="Wong E."/>
            <person name="Huang K."/>
            <person name="Tropini C."/>
            <person name="Ng K."/>
            <person name="Yu B."/>
        </authorList>
    </citation>
    <scope>NUCLEOTIDE SEQUENCE</scope>
    <source>
        <strain evidence="1">NM72_1-8</strain>
    </source>
</reference>
<keyword evidence="2" id="KW-1185">Reference proteome</keyword>
<dbReference type="Proteomes" id="UP000307720">
    <property type="component" value="Unassembled WGS sequence"/>
</dbReference>
<comment type="caution">
    <text evidence="1">The sequence shown here is derived from an EMBL/GenBank/DDBJ whole genome shotgun (WGS) entry which is preliminary data.</text>
</comment>
<sequence length="97" mass="11382">MVSSFQTQYGIRLSKEIAEMQWEEFKQLLSGIGPDTPLGRIVAIRSETDKRTLKRFTKEQRRIRNRWLRKKAQRVSGPDMDKVLEGLKQSFIQMAGR</sequence>
<accession>A0AC61QV21</accession>
<organism evidence="1 2">
    <name type="scientific">Hominisplanchenecus murintestinalis</name>
    <dbReference type="NCBI Taxonomy" id="2941517"/>
    <lineage>
        <taxon>Bacteria</taxon>
        <taxon>Bacillati</taxon>
        <taxon>Bacillota</taxon>
        <taxon>Clostridia</taxon>
        <taxon>Lachnospirales</taxon>
        <taxon>Lachnospiraceae</taxon>
        <taxon>Hominisplanchenecus</taxon>
    </lineage>
</organism>